<dbReference type="AlphaFoldDB" id="A0A7X5YEJ9"/>
<name>A0A7X5YEJ9_9BACT</name>
<dbReference type="EMBL" id="CP043839">
    <property type="protein sequence ID" value="WOF12697.1"/>
    <property type="molecule type" value="Genomic_DNA"/>
</dbReference>
<evidence type="ECO:0000313" key="1">
    <source>
        <dbReference type="EMBL" id="NJC18346.1"/>
    </source>
</evidence>
<protein>
    <submittedName>
        <fullName evidence="2">DUF1573 domain-containing protein</fullName>
    </submittedName>
    <submittedName>
        <fullName evidence="1">Tetratricopeptide (TPR) repeat protein</fullName>
    </submittedName>
</protein>
<reference evidence="2 4" key="1">
    <citation type="submission" date="2019-09" db="EMBL/GenBank/DDBJ databases">
        <title>Butyricimonas paravirosa DSM 105722 (=214-4 = JCM 18677 = CCUG 65563).</title>
        <authorList>
            <person name="Le Roy T."/>
            <person name="Cani P.D."/>
        </authorList>
    </citation>
    <scope>NUCLEOTIDE SEQUENCE [LARGE SCALE GENOMIC DNA]</scope>
    <source>
        <strain evidence="2 4">DSM 105722</strain>
    </source>
</reference>
<organism evidence="1 3">
    <name type="scientific">Butyricimonas paravirosa</name>
    <dbReference type="NCBI Taxonomy" id="1472417"/>
    <lineage>
        <taxon>Bacteria</taxon>
        <taxon>Pseudomonadati</taxon>
        <taxon>Bacteroidota</taxon>
        <taxon>Bacteroidia</taxon>
        <taxon>Bacteroidales</taxon>
        <taxon>Odoribacteraceae</taxon>
        <taxon>Butyricimonas</taxon>
    </lineage>
</organism>
<dbReference type="PANTHER" id="PTHR37833">
    <property type="entry name" value="LIPOPROTEIN-RELATED"/>
    <property type="match status" value="1"/>
</dbReference>
<dbReference type="InterPro" id="IPR011467">
    <property type="entry name" value="DUF1573"/>
</dbReference>
<accession>A0A7X5YEJ9</accession>
<dbReference type="InterPro" id="IPR013783">
    <property type="entry name" value="Ig-like_fold"/>
</dbReference>
<evidence type="ECO:0000313" key="2">
    <source>
        <dbReference type="EMBL" id="WOF12697.1"/>
    </source>
</evidence>
<gene>
    <name evidence="2" type="ORF">F1644_10700</name>
    <name evidence="1" type="ORF">GGR15_001965</name>
</gene>
<dbReference type="SUPFAM" id="SSF52833">
    <property type="entry name" value="Thioredoxin-like"/>
    <property type="match status" value="1"/>
</dbReference>
<dbReference type="Proteomes" id="UP001302374">
    <property type="component" value="Chromosome"/>
</dbReference>
<dbReference type="EMBL" id="JAATLI010000006">
    <property type="protein sequence ID" value="NJC18346.1"/>
    <property type="molecule type" value="Genomic_DNA"/>
</dbReference>
<proteinExistence type="predicted"/>
<dbReference type="PANTHER" id="PTHR37833:SF1">
    <property type="entry name" value="SIGNAL PEPTIDE PROTEIN"/>
    <property type="match status" value="1"/>
</dbReference>
<reference evidence="1 3" key="2">
    <citation type="submission" date="2020-03" db="EMBL/GenBank/DDBJ databases">
        <title>Genomic Encyclopedia of Type Strains, Phase IV (KMG-IV): sequencing the most valuable type-strain genomes for metagenomic binning, comparative biology and taxonomic classification.</title>
        <authorList>
            <person name="Goeker M."/>
        </authorList>
    </citation>
    <scope>NUCLEOTIDE SEQUENCE [LARGE SCALE GENOMIC DNA]</scope>
    <source>
        <strain evidence="1 3">DSM 105722</strain>
    </source>
</reference>
<evidence type="ECO:0000313" key="4">
    <source>
        <dbReference type="Proteomes" id="UP001302374"/>
    </source>
</evidence>
<dbReference type="Pfam" id="PF07610">
    <property type="entry name" value="DUF1573"/>
    <property type="match status" value="1"/>
</dbReference>
<dbReference type="Proteomes" id="UP000576368">
    <property type="component" value="Unassembled WGS sequence"/>
</dbReference>
<dbReference type="Gene3D" id="2.60.40.10">
    <property type="entry name" value="Immunoglobulins"/>
    <property type="match status" value="1"/>
</dbReference>
<keyword evidence="4" id="KW-1185">Reference proteome</keyword>
<dbReference type="InterPro" id="IPR036249">
    <property type="entry name" value="Thioredoxin-like_sf"/>
</dbReference>
<evidence type="ECO:0000313" key="3">
    <source>
        <dbReference type="Proteomes" id="UP000576368"/>
    </source>
</evidence>
<sequence length="348" mass="39979">MKMKEVIYILFILLCFGCVRHHSNIVFENKNFEAIFSDTSLVNKDHVLFFIRMKDCISCDLLQEGAFNNKKLLQRMSDKYMCIEQYVDLGEGKFIPYLLYENSFPMIVVFSKSGILEALVIGNRTAKELTLMLDKIEAHRGFVTNTRNRFVLNDTCYVDLIKKTVNAFLALKSEDLGKAKDEIESSIKIQPYFYNLYIGSQIYKELGDTVRFIECTDQALKMNDRFDNLLYNSIKEKIGNPAEELDLVTSISFEKTIHDFGRISSEDSVECSFLFKNNNSFPVIIESIKQSCDCMEIIWDTKPVLPQKIGTVKVIYKPSSKGVFMKALFLTISKSNKIIPLHIKGVVI</sequence>